<evidence type="ECO:0000256" key="3">
    <source>
        <dbReference type="ARBA" id="ARBA00022527"/>
    </source>
</evidence>
<comment type="similarity">
    <text evidence="19">Belongs to the protein kinase superfamily. Ser/Thr protein kinase family.</text>
</comment>
<dbReference type="Gene3D" id="3.30.200.20">
    <property type="entry name" value="Phosphorylase Kinase, domain 1"/>
    <property type="match status" value="1"/>
</dbReference>
<evidence type="ECO:0000259" key="27">
    <source>
        <dbReference type="PROSITE" id="PS50948"/>
    </source>
</evidence>
<dbReference type="FunFam" id="1.10.510.10:FF:000060">
    <property type="entry name" value="G-type lectin S-receptor-like serine/threonine-protein kinase"/>
    <property type="match status" value="1"/>
</dbReference>
<dbReference type="InterPro" id="IPR000719">
    <property type="entry name" value="Prot_kinase_dom"/>
</dbReference>
<evidence type="ECO:0000256" key="16">
    <source>
        <dbReference type="ARBA" id="ARBA00023180"/>
    </source>
</evidence>
<keyword evidence="10 19" id="KW-0418">Kinase</keyword>
<evidence type="ECO:0000256" key="5">
    <source>
        <dbReference type="ARBA" id="ARBA00022679"/>
    </source>
</evidence>
<comment type="subcellular location">
    <subcellularLocation>
        <location evidence="1">Cell membrane</location>
        <topology evidence="1">Single-pass type I membrane protein</topology>
    </subcellularLocation>
</comment>
<dbReference type="Gene3D" id="1.10.510.10">
    <property type="entry name" value="Transferase(Phosphotransferase) domain 1"/>
    <property type="match status" value="1"/>
</dbReference>
<dbReference type="InterPro" id="IPR017441">
    <property type="entry name" value="Protein_kinase_ATP_BS"/>
</dbReference>
<keyword evidence="6 22" id="KW-0812">Transmembrane</keyword>
<accession>A0A6P4AE48</accession>
<dbReference type="InterPro" id="IPR001480">
    <property type="entry name" value="Bulb-type_lectin_dom"/>
</dbReference>
<comment type="caution">
    <text evidence="20">Lacks conserved residue(s) required for the propagation of feature annotation.</text>
</comment>
<dbReference type="FunFam" id="2.90.10.10:FF:000005">
    <property type="entry name" value="G-type lectin S-receptor-like serine/threonine-protein kinase"/>
    <property type="match status" value="1"/>
</dbReference>
<evidence type="ECO:0000256" key="9">
    <source>
        <dbReference type="ARBA" id="ARBA00022741"/>
    </source>
</evidence>
<keyword evidence="28" id="KW-1185">Reference proteome</keyword>
<evidence type="ECO:0000256" key="4">
    <source>
        <dbReference type="ARBA" id="ARBA00022536"/>
    </source>
</evidence>
<dbReference type="PANTHER" id="PTHR27002:SF864">
    <property type="entry name" value="RECEPTOR-LIKE SERINE_THREONINE-PROTEIN KINASE"/>
    <property type="match status" value="1"/>
</dbReference>
<evidence type="ECO:0000313" key="29">
    <source>
        <dbReference type="RefSeq" id="XP_015886526.3"/>
    </source>
</evidence>
<dbReference type="InterPro" id="IPR021820">
    <property type="entry name" value="S-locus_recpt_kinase_C"/>
</dbReference>
<feature type="domain" description="Apple" evidence="27">
    <location>
        <begin position="340"/>
        <end position="418"/>
    </location>
</feature>
<dbReference type="SMART" id="SM00220">
    <property type="entry name" value="S_TKc"/>
    <property type="match status" value="1"/>
</dbReference>
<gene>
    <name evidence="29" type="primary">LOC107421735</name>
</gene>
<keyword evidence="4 20" id="KW-0245">EGF-like domain</keyword>
<comment type="catalytic activity">
    <reaction evidence="18 19">
        <text>L-seryl-[protein] + ATP = O-phospho-L-seryl-[protein] + ADP + H(+)</text>
        <dbReference type="Rhea" id="RHEA:17989"/>
        <dbReference type="Rhea" id="RHEA-COMP:9863"/>
        <dbReference type="Rhea" id="RHEA-COMP:11604"/>
        <dbReference type="ChEBI" id="CHEBI:15378"/>
        <dbReference type="ChEBI" id="CHEBI:29999"/>
        <dbReference type="ChEBI" id="CHEBI:30616"/>
        <dbReference type="ChEBI" id="CHEBI:83421"/>
        <dbReference type="ChEBI" id="CHEBI:456216"/>
        <dbReference type="EC" id="2.7.11.1"/>
    </reaction>
</comment>
<keyword evidence="8" id="KW-0430">Lectin</keyword>
<dbReference type="RefSeq" id="XP_015886526.3">
    <property type="nucleotide sequence ID" value="XM_016031040.4"/>
</dbReference>
<comment type="catalytic activity">
    <reaction evidence="17 19">
        <text>L-threonyl-[protein] + ATP = O-phospho-L-threonyl-[protein] + ADP + H(+)</text>
        <dbReference type="Rhea" id="RHEA:46608"/>
        <dbReference type="Rhea" id="RHEA-COMP:11060"/>
        <dbReference type="Rhea" id="RHEA-COMP:11605"/>
        <dbReference type="ChEBI" id="CHEBI:15378"/>
        <dbReference type="ChEBI" id="CHEBI:30013"/>
        <dbReference type="ChEBI" id="CHEBI:30616"/>
        <dbReference type="ChEBI" id="CHEBI:61977"/>
        <dbReference type="ChEBI" id="CHEBI:456216"/>
        <dbReference type="EC" id="2.7.11.1"/>
    </reaction>
</comment>
<keyword evidence="9 19" id="KW-0547">Nucleotide-binding</keyword>
<name>A0A6P4AE48_ZIZJJ</name>
<feature type="signal peptide" evidence="23">
    <location>
        <begin position="1"/>
        <end position="20"/>
    </location>
</feature>
<evidence type="ECO:0000256" key="19">
    <source>
        <dbReference type="PIRNR" id="PIRNR000641"/>
    </source>
</evidence>
<evidence type="ECO:0000256" key="17">
    <source>
        <dbReference type="ARBA" id="ARBA00047899"/>
    </source>
</evidence>
<evidence type="ECO:0000256" key="21">
    <source>
        <dbReference type="PROSITE-ProRule" id="PRU10141"/>
    </source>
</evidence>
<evidence type="ECO:0000259" key="26">
    <source>
        <dbReference type="PROSITE" id="PS50927"/>
    </source>
</evidence>
<reference evidence="28" key="1">
    <citation type="submission" date="2025-05" db="UniProtKB">
        <authorList>
            <consortium name="RefSeq"/>
        </authorList>
    </citation>
    <scope>NUCLEOTIDE SEQUENCE [LARGE SCALE GENOMIC DNA]</scope>
</reference>
<evidence type="ECO:0000256" key="18">
    <source>
        <dbReference type="ARBA" id="ARBA00048679"/>
    </source>
</evidence>
<dbReference type="CDD" id="cd14066">
    <property type="entry name" value="STKc_IRAK"/>
    <property type="match status" value="1"/>
</dbReference>
<keyword evidence="2" id="KW-1003">Cell membrane</keyword>
<dbReference type="Proteomes" id="UP001652623">
    <property type="component" value="Chromosome 1"/>
</dbReference>
<evidence type="ECO:0000256" key="8">
    <source>
        <dbReference type="ARBA" id="ARBA00022734"/>
    </source>
</evidence>
<keyword evidence="7 23" id="KW-0732">Signal</keyword>
<dbReference type="SMART" id="SM00473">
    <property type="entry name" value="PAN_AP"/>
    <property type="match status" value="1"/>
</dbReference>
<keyword evidence="12 22" id="KW-1133">Transmembrane helix</keyword>
<sequence>MKLLLYLFSFAFVSFYKSFAADTIEPYQTLLDNDQTLISIAEEFELGFFSPSNSTNRYIGIWSKKVSQPTVVWVANRDNPLSDSYGVFTISQTGNVLIFSNKSGITYWSSNSSSNGPPILRLLDTGNLVVKDGDGDDNGNENYNWQSFEHPGDTLIAGMKQGWNLKTGQHWYLTSWKSPQDPSTGSYRYQIDPRGLPQLVQYKDSEVVYRTGPWDGVRFGGDPPLKNENPIFKPTFVFNTTHVYYTFENEDHASFSRFWVNPSGSLQHLRWNENGKEWTTVFTLQKDECDTFGRCGPNGVCDINKNPVCQCPIGFVPKAPQDWIRLDTSGGCVPKIKLSCGMDVGFKKFHRMKLPYGTEFLVNRMVTKQDECEAACLRNCSCTAYAMARISGCVLWFKDLLDIRAYNEFGQDLYIRMAASEVESNNKGKRTALIISLSVLSVFLILVMVSGCIIRKRTYSNKSQVERIVNPDEAGDHYQTDEDIELPSFSLATISIATSNFSSTNILGQGGFGIVYKGTLPNGQEIAVKRLSEDSRQGLKEFKNEVILISKLQHRNLVRLLGCCILREDRMLIYEYLPKKSLDLYIFDQTKGTALDWRRRFNIIVGIARGLLYLHRDSRLRIIHRDLKTSNVLLDNEMNPKISDFGLARAFGGDVTEINTKRVMGTYGYMSPEYAIDGLFSMKSDVFSFGVMVLEIVSGKKNRGFSHPEHDLNLLGHAWKLWNEDRAMDLMDSLMEKIPASSEGLRCIQIGLLCVQKRPEDRPLMSSVLMMLDSENASLPQPKEPGFYTERVLPESPFGSTWSMSNEVTVTTLHGR</sequence>
<dbReference type="Pfam" id="PF07714">
    <property type="entry name" value="PK_Tyr_Ser-Thr"/>
    <property type="match status" value="1"/>
</dbReference>
<dbReference type="SMART" id="SM00108">
    <property type="entry name" value="B_lectin"/>
    <property type="match status" value="1"/>
</dbReference>
<dbReference type="PROSITE" id="PS50927">
    <property type="entry name" value="BULB_LECTIN"/>
    <property type="match status" value="1"/>
</dbReference>
<evidence type="ECO:0000256" key="11">
    <source>
        <dbReference type="ARBA" id="ARBA00022840"/>
    </source>
</evidence>
<dbReference type="InterPro" id="IPR011009">
    <property type="entry name" value="Kinase-like_dom_sf"/>
</dbReference>
<reference evidence="29" key="2">
    <citation type="submission" date="2025-08" db="UniProtKB">
        <authorList>
            <consortium name="RefSeq"/>
        </authorList>
    </citation>
    <scope>IDENTIFICATION</scope>
    <source>
        <tissue evidence="29">Seedling</tissue>
    </source>
</reference>
<dbReference type="CDD" id="cd01098">
    <property type="entry name" value="PAN_AP_plant"/>
    <property type="match status" value="1"/>
</dbReference>
<keyword evidence="14" id="KW-1015">Disulfide bond</keyword>
<evidence type="ECO:0000256" key="20">
    <source>
        <dbReference type="PROSITE-ProRule" id="PRU00076"/>
    </source>
</evidence>
<dbReference type="InterPro" id="IPR008271">
    <property type="entry name" value="Ser/Thr_kinase_AS"/>
</dbReference>
<dbReference type="SUPFAM" id="SSF51110">
    <property type="entry name" value="alpha-D-mannose-specific plant lectins"/>
    <property type="match status" value="1"/>
</dbReference>
<dbReference type="InterPro" id="IPR036426">
    <property type="entry name" value="Bulb-type_lectin_dom_sf"/>
</dbReference>
<evidence type="ECO:0000256" key="15">
    <source>
        <dbReference type="ARBA" id="ARBA00023170"/>
    </source>
</evidence>
<dbReference type="EC" id="2.7.11.1" evidence="19"/>
<dbReference type="PROSITE" id="PS50026">
    <property type="entry name" value="EGF_3"/>
    <property type="match status" value="1"/>
</dbReference>
<evidence type="ECO:0000256" key="13">
    <source>
        <dbReference type="ARBA" id="ARBA00023136"/>
    </source>
</evidence>
<dbReference type="Gene3D" id="2.90.10.10">
    <property type="entry name" value="Bulb-type lectin domain"/>
    <property type="match status" value="1"/>
</dbReference>
<feature type="binding site" evidence="21">
    <location>
        <position position="529"/>
    </location>
    <ligand>
        <name>ATP</name>
        <dbReference type="ChEBI" id="CHEBI:30616"/>
    </ligand>
</feature>
<evidence type="ECO:0000259" key="25">
    <source>
        <dbReference type="PROSITE" id="PS50026"/>
    </source>
</evidence>
<dbReference type="Pfam" id="PF01453">
    <property type="entry name" value="B_lectin"/>
    <property type="match status" value="1"/>
</dbReference>
<feature type="transmembrane region" description="Helical" evidence="22">
    <location>
        <begin position="432"/>
        <end position="454"/>
    </location>
</feature>
<dbReference type="CDD" id="cd00054">
    <property type="entry name" value="EGF_CA"/>
    <property type="match status" value="1"/>
</dbReference>
<dbReference type="PROSITE" id="PS50948">
    <property type="entry name" value="PAN"/>
    <property type="match status" value="1"/>
</dbReference>
<dbReference type="PANTHER" id="PTHR27002">
    <property type="entry name" value="RECEPTOR-LIKE SERINE/THREONINE-PROTEIN KINASE SD1-8"/>
    <property type="match status" value="1"/>
</dbReference>
<dbReference type="GO" id="GO:0004674">
    <property type="term" value="F:protein serine/threonine kinase activity"/>
    <property type="evidence" value="ECO:0007669"/>
    <property type="project" value="UniProtKB-KW"/>
</dbReference>
<dbReference type="Pfam" id="PF11883">
    <property type="entry name" value="DUF3403"/>
    <property type="match status" value="1"/>
</dbReference>
<dbReference type="InParanoid" id="A0A6P4AE48"/>
<keyword evidence="3 19" id="KW-0723">Serine/threonine-protein kinase</keyword>
<dbReference type="GeneID" id="107421735"/>
<dbReference type="PROSITE" id="PS00107">
    <property type="entry name" value="PROTEIN_KINASE_ATP"/>
    <property type="match status" value="1"/>
</dbReference>
<feature type="domain" description="EGF-like" evidence="25">
    <location>
        <begin position="285"/>
        <end position="321"/>
    </location>
</feature>
<organism evidence="28 29">
    <name type="scientific">Ziziphus jujuba</name>
    <name type="common">Chinese jujube</name>
    <name type="synonym">Ziziphus sativa</name>
    <dbReference type="NCBI Taxonomy" id="326968"/>
    <lineage>
        <taxon>Eukaryota</taxon>
        <taxon>Viridiplantae</taxon>
        <taxon>Streptophyta</taxon>
        <taxon>Embryophyta</taxon>
        <taxon>Tracheophyta</taxon>
        <taxon>Spermatophyta</taxon>
        <taxon>Magnoliopsida</taxon>
        <taxon>eudicotyledons</taxon>
        <taxon>Gunneridae</taxon>
        <taxon>Pentapetalae</taxon>
        <taxon>rosids</taxon>
        <taxon>fabids</taxon>
        <taxon>Rosales</taxon>
        <taxon>Rhamnaceae</taxon>
        <taxon>Paliureae</taxon>
        <taxon>Ziziphus</taxon>
    </lineage>
</organism>
<keyword evidence="5 19" id="KW-0808">Transferase</keyword>
<feature type="domain" description="Protein kinase" evidence="24">
    <location>
        <begin position="501"/>
        <end position="779"/>
    </location>
</feature>
<evidence type="ECO:0000259" key="24">
    <source>
        <dbReference type="PROSITE" id="PS50011"/>
    </source>
</evidence>
<evidence type="ECO:0000256" key="14">
    <source>
        <dbReference type="ARBA" id="ARBA00023157"/>
    </source>
</evidence>
<keyword evidence="15" id="KW-0675">Receptor</keyword>
<feature type="domain" description="Bulb-type lectin" evidence="26">
    <location>
        <begin position="21"/>
        <end position="143"/>
    </location>
</feature>
<dbReference type="Pfam" id="PF08276">
    <property type="entry name" value="PAN_2"/>
    <property type="match status" value="1"/>
</dbReference>
<dbReference type="PROSITE" id="PS50011">
    <property type="entry name" value="PROTEIN_KINASE_DOM"/>
    <property type="match status" value="1"/>
</dbReference>
<evidence type="ECO:0000256" key="12">
    <source>
        <dbReference type="ARBA" id="ARBA00022989"/>
    </source>
</evidence>
<dbReference type="FunFam" id="3.30.200.20:FF:000330">
    <property type="entry name" value="G-type lectin S-receptor-like serine/threonine-protein kinase At4g03230"/>
    <property type="match status" value="1"/>
</dbReference>
<evidence type="ECO:0000256" key="6">
    <source>
        <dbReference type="ARBA" id="ARBA00022692"/>
    </source>
</evidence>
<dbReference type="InterPro" id="IPR000742">
    <property type="entry name" value="EGF"/>
</dbReference>
<dbReference type="PIRSF" id="PIRSF000641">
    <property type="entry name" value="SRK"/>
    <property type="match status" value="1"/>
</dbReference>
<evidence type="ECO:0000256" key="7">
    <source>
        <dbReference type="ARBA" id="ARBA00022729"/>
    </source>
</evidence>
<keyword evidence="13 22" id="KW-0472">Membrane</keyword>
<dbReference type="InterPro" id="IPR003609">
    <property type="entry name" value="Pan_app"/>
</dbReference>
<dbReference type="KEGG" id="zju:107421735"/>
<dbReference type="GO" id="GO:0005524">
    <property type="term" value="F:ATP binding"/>
    <property type="evidence" value="ECO:0007669"/>
    <property type="project" value="UniProtKB-UniRule"/>
</dbReference>
<dbReference type="InterPro" id="IPR024171">
    <property type="entry name" value="SRK-like_kinase"/>
</dbReference>
<evidence type="ECO:0000256" key="22">
    <source>
        <dbReference type="SAM" id="Phobius"/>
    </source>
</evidence>
<dbReference type="AlphaFoldDB" id="A0A6P4AE48"/>
<dbReference type="InterPro" id="IPR001245">
    <property type="entry name" value="Ser-Thr/Tyr_kinase_cat_dom"/>
</dbReference>
<proteinExistence type="inferred from homology"/>
<dbReference type="GO" id="GO:0030246">
    <property type="term" value="F:carbohydrate binding"/>
    <property type="evidence" value="ECO:0007669"/>
    <property type="project" value="UniProtKB-KW"/>
</dbReference>
<dbReference type="GO" id="GO:0048544">
    <property type="term" value="P:recognition of pollen"/>
    <property type="evidence" value="ECO:0007669"/>
    <property type="project" value="InterPro"/>
</dbReference>
<dbReference type="PROSITE" id="PS00108">
    <property type="entry name" value="PROTEIN_KINASE_ST"/>
    <property type="match status" value="1"/>
</dbReference>
<dbReference type="CDD" id="cd00028">
    <property type="entry name" value="B_lectin"/>
    <property type="match status" value="1"/>
</dbReference>
<dbReference type="InterPro" id="IPR000858">
    <property type="entry name" value="S_locus_glycoprot_dom"/>
</dbReference>
<keyword evidence="16" id="KW-0325">Glycoprotein</keyword>
<protein>
    <recommendedName>
        <fullName evidence="19">Receptor-like serine/threonine-protein kinase</fullName>
        <ecNumber evidence="19">2.7.11.1</ecNumber>
    </recommendedName>
</protein>
<feature type="chain" id="PRO_5027893851" description="Receptor-like serine/threonine-protein kinase" evidence="23">
    <location>
        <begin position="21"/>
        <end position="816"/>
    </location>
</feature>
<keyword evidence="11 19" id="KW-0067">ATP-binding</keyword>
<dbReference type="SUPFAM" id="SSF56112">
    <property type="entry name" value="Protein kinase-like (PK-like)"/>
    <property type="match status" value="1"/>
</dbReference>
<evidence type="ECO:0000256" key="1">
    <source>
        <dbReference type="ARBA" id="ARBA00004251"/>
    </source>
</evidence>
<dbReference type="Pfam" id="PF00954">
    <property type="entry name" value="S_locus_glycop"/>
    <property type="match status" value="1"/>
</dbReference>
<evidence type="ECO:0000256" key="10">
    <source>
        <dbReference type="ARBA" id="ARBA00022777"/>
    </source>
</evidence>
<evidence type="ECO:0000313" key="28">
    <source>
        <dbReference type="Proteomes" id="UP001652623"/>
    </source>
</evidence>
<evidence type="ECO:0000256" key="23">
    <source>
        <dbReference type="SAM" id="SignalP"/>
    </source>
</evidence>
<evidence type="ECO:0000256" key="2">
    <source>
        <dbReference type="ARBA" id="ARBA00022475"/>
    </source>
</evidence>
<dbReference type="GO" id="GO:0005886">
    <property type="term" value="C:plasma membrane"/>
    <property type="evidence" value="ECO:0007669"/>
    <property type="project" value="UniProtKB-SubCell"/>
</dbReference>